<feature type="region of interest" description="Disordered" evidence="1">
    <location>
        <begin position="1"/>
        <end position="88"/>
    </location>
</feature>
<keyword evidence="3" id="KW-1185">Reference proteome</keyword>
<dbReference type="AlphaFoldDB" id="A0A7J0GPR1"/>
<evidence type="ECO:0000313" key="3">
    <source>
        <dbReference type="Proteomes" id="UP000585474"/>
    </source>
</evidence>
<evidence type="ECO:0000256" key="1">
    <source>
        <dbReference type="SAM" id="MobiDB-lite"/>
    </source>
</evidence>
<dbReference type="Proteomes" id="UP000585474">
    <property type="component" value="Unassembled WGS sequence"/>
</dbReference>
<evidence type="ECO:0000313" key="2">
    <source>
        <dbReference type="EMBL" id="GFZ12789.1"/>
    </source>
</evidence>
<sequence length="151" mass="15932">MAAKLIFGGPNFTRQQGGGGYTWDSGTMDRLRVATGGHRGNGANELGSSSNNNCARSLEEGQRSAGPPRDVRAQKGVAAPLSGASSLRHRRTTVATVKLEGSSPHIPRTPGDRGAKLLADAQRMAKATSKQTLGRLLPEGEDSRDITIKRL</sequence>
<gene>
    <name evidence="2" type="ORF">Acr_23g0011740</name>
</gene>
<dbReference type="EMBL" id="BJWL01000023">
    <property type="protein sequence ID" value="GFZ12789.1"/>
    <property type="molecule type" value="Genomic_DNA"/>
</dbReference>
<proteinExistence type="predicted"/>
<comment type="caution">
    <text evidence="2">The sequence shown here is derived from an EMBL/GenBank/DDBJ whole genome shotgun (WGS) entry which is preliminary data.</text>
</comment>
<organism evidence="2 3">
    <name type="scientific">Actinidia rufa</name>
    <dbReference type="NCBI Taxonomy" id="165716"/>
    <lineage>
        <taxon>Eukaryota</taxon>
        <taxon>Viridiplantae</taxon>
        <taxon>Streptophyta</taxon>
        <taxon>Embryophyta</taxon>
        <taxon>Tracheophyta</taxon>
        <taxon>Spermatophyta</taxon>
        <taxon>Magnoliopsida</taxon>
        <taxon>eudicotyledons</taxon>
        <taxon>Gunneridae</taxon>
        <taxon>Pentapetalae</taxon>
        <taxon>asterids</taxon>
        <taxon>Ericales</taxon>
        <taxon>Actinidiaceae</taxon>
        <taxon>Actinidia</taxon>
    </lineage>
</organism>
<feature type="compositionally biased region" description="Polar residues" evidence="1">
    <location>
        <begin position="46"/>
        <end position="55"/>
    </location>
</feature>
<reference evidence="2 3" key="1">
    <citation type="submission" date="2019-07" db="EMBL/GenBank/DDBJ databases">
        <title>De Novo Assembly of kiwifruit Actinidia rufa.</title>
        <authorList>
            <person name="Sugita-Konishi S."/>
            <person name="Sato K."/>
            <person name="Mori E."/>
            <person name="Abe Y."/>
            <person name="Kisaki G."/>
            <person name="Hamano K."/>
            <person name="Suezawa K."/>
            <person name="Otani M."/>
            <person name="Fukuda T."/>
            <person name="Manabe T."/>
            <person name="Gomi K."/>
            <person name="Tabuchi M."/>
            <person name="Akimitsu K."/>
            <person name="Kataoka I."/>
        </authorList>
    </citation>
    <scope>NUCLEOTIDE SEQUENCE [LARGE SCALE GENOMIC DNA]</scope>
    <source>
        <strain evidence="3">cv. Fuchu</strain>
    </source>
</reference>
<protein>
    <submittedName>
        <fullName evidence="2">Uncharacterized protein</fullName>
    </submittedName>
</protein>
<name>A0A7J0GPR1_9ERIC</name>
<accession>A0A7J0GPR1</accession>